<evidence type="ECO:0000313" key="3">
    <source>
        <dbReference type="Proteomes" id="UP001497444"/>
    </source>
</evidence>
<dbReference type="Pfam" id="PF16510">
    <property type="entry name" value="P22_portal"/>
    <property type="match status" value="1"/>
</dbReference>
<feature type="region of interest" description="Disordered" evidence="1">
    <location>
        <begin position="1"/>
        <end position="23"/>
    </location>
</feature>
<proteinExistence type="predicted"/>
<dbReference type="InterPro" id="IPR032427">
    <property type="entry name" value="P22_portal"/>
</dbReference>
<name>A0ABP0VKC8_9BRYO</name>
<dbReference type="EMBL" id="CAXAQS010000891">
    <property type="protein sequence ID" value="CAK9253545.1"/>
    <property type="molecule type" value="Genomic_DNA"/>
</dbReference>
<evidence type="ECO:0000256" key="1">
    <source>
        <dbReference type="SAM" id="MobiDB-lite"/>
    </source>
</evidence>
<feature type="compositionally biased region" description="Basic and acidic residues" evidence="1">
    <location>
        <begin position="12"/>
        <end position="23"/>
    </location>
</feature>
<reference evidence="2" key="1">
    <citation type="submission" date="2024-02" db="EMBL/GenBank/DDBJ databases">
        <authorList>
            <consortium name="ELIXIR-Norway"/>
            <consortium name="Elixir Norway"/>
        </authorList>
    </citation>
    <scope>NUCLEOTIDE SEQUENCE</scope>
</reference>
<protein>
    <submittedName>
        <fullName evidence="2">Uncharacterized protein</fullName>
    </submittedName>
</protein>
<organism evidence="2 3">
    <name type="scientific">Sphagnum jensenii</name>
    <dbReference type="NCBI Taxonomy" id="128206"/>
    <lineage>
        <taxon>Eukaryota</taxon>
        <taxon>Viridiplantae</taxon>
        <taxon>Streptophyta</taxon>
        <taxon>Embryophyta</taxon>
        <taxon>Bryophyta</taxon>
        <taxon>Sphagnophytina</taxon>
        <taxon>Sphagnopsida</taxon>
        <taxon>Sphagnales</taxon>
        <taxon>Sphagnaceae</taxon>
        <taxon>Sphagnum</taxon>
    </lineage>
</organism>
<dbReference type="Proteomes" id="UP001497444">
    <property type="component" value="Unassembled WGS sequence"/>
</dbReference>
<sequence length="570" mass="64389">MSMAQFENELNEGNKDYDPVSNRKEPKLSVNLIDAYVNSLVGEQLKTKTSVSVRSGELGSDLTNLPSPLSSRQEDLDLYVKAYNAQLYKKYEQCNVVYYQGRVLEDMLIYGLGGGFFDVVNNEMTYKRINPLYIVPDLRDETIGFDDSEFVGQLIPLSLKKAFHLFPKIRNILDKDSLNETQVQYISPAKLMYMSGGSNIVCDGATVFVKMVEWKEWETSYSGIAKNGRDFTVFDEEMAEQFAYSKKLITEGKSERIHRAYYAGETLLHYAALEFSQPREQFSLVLSCLSKKSSSAGFYIPKSMVENLLDIHDAFLVSLSKATYLSFSKKLAIDPTAVAGMAKKNDSRKIKREIASPNSILLIKDPQKNLVDFSHQQKITIHGSLVEEFLRMADRATGINREQQGLPTNAHTGIAIKERQVQAITSNIYAFNEFDNFKKKIGRLFLQTLQMQNIGRTDIFYPAHPTRGGYIALNVQQGDKLLRDINFLPMDVYIEETPYYLSSKEEQLELLLNLFQSPLAPLLLQSPGLIEKLPIPLDPEIASELGMMAQAQQQAGISQNTQPQIEGMPL</sequence>
<evidence type="ECO:0000313" key="2">
    <source>
        <dbReference type="EMBL" id="CAK9253545.1"/>
    </source>
</evidence>
<keyword evidence="3" id="KW-1185">Reference proteome</keyword>
<gene>
    <name evidence="2" type="ORF">CSSPJE1EN1_LOCUS28923</name>
</gene>
<accession>A0ABP0VKC8</accession>
<comment type="caution">
    <text evidence="2">The sequence shown here is derived from an EMBL/GenBank/DDBJ whole genome shotgun (WGS) entry which is preliminary data.</text>
</comment>